<gene>
    <name evidence="2" type="ORF">OHC33_005187</name>
</gene>
<protein>
    <submittedName>
        <fullName evidence="2">Uncharacterized protein</fullName>
    </submittedName>
</protein>
<name>A0AAN8I7Y5_9EURO</name>
<comment type="caution">
    <text evidence="2">The sequence shown here is derived from an EMBL/GenBank/DDBJ whole genome shotgun (WGS) entry which is preliminary data.</text>
</comment>
<proteinExistence type="predicted"/>
<evidence type="ECO:0000313" key="3">
    <source>
        <dbReference type="Proteomes" id="UP001316803"/>
    </source>
</evidence>
<dbReference type="Proteomes" id="UP001316803">
    <property type="component" value="Unassembled WGS sequence"/>
</dbReference>
<feature type="compositionally biased region" description="Polar residues" evidence="1">
    <location>
        <begin position="311"/>
        <end position="320"/>
    </location>
</feature>
<dbReference type="EMBL" id="JAKLMC020000010">
    <property type="protein sequence ID" value="KAK5953916.1"/>
    <property type="molecule type" value="Genomic_DNA"/>
</dbReference>
<keyword evidence="3" id="KW-1185">Reference proteome</keyword>
<dbReference type="AlphaFoldDB" id="A0AAN8I7Y5"/>
<reference evidence="2 3" key="1">
    <citation type="submission" date="2022-12" db="EMBL/GenBank/DDBJ databases">
        <title>Genomic features and morphological characterization of a novel Knufia sp. strain isolated from spacecraft assembly facility.</title>
        <authorList>
            <person name="Teixeira M."/>
            <person name="Chander A.M."/>
            <person name="Stajich J.E."/>
            <person name="Venkateswaran K."/>
        </authorList>
    </citation>
    <scope>NUCLEOTIDE SEQUENCE [LARGE SCALE GENOMIC DNA]</scope>
    <source>
        <strain evidence="2 3">FJI-L2-BK-P2</strain>
    </source>
</reference>
<feature type="compositionally biased region" description="Low complexity" evidence="1">
    <location>
        <begin position="326"/>
        <end position="342"/>
    </location>
</feature>
<evidence type="ECO:0000313" key="2">
    <source>
        <dbReference type="EMBL" id="KAK5953916.1"/>
    </source>
</evidence>
<feature type="region of interest" description="Disordered" evidence="1">
    <location>
        <begin position="265"/>
        <end position="342"/>
    </location>
</feature>
<evidence type="ECO:0000256" key="1">
    <source>
        <dbReference type="SAM" id="MobiDB-lite"/>
    </source>
</evidence>
<organism evidence="2 3">
    <name type="scientific">Knufia fluminis</name>
    <dbReference type="NCBI Taxonomy" id="191047"/>
    <lineage>
        <taxon>Eukaryota</taxon>
        <taxon>Fungi</taxon>
        <taxon>Dikarya</taxon>
        <taxon>Ascomycota</taxon>
        <taxon>Pezizomycotina</taxon>
        <taxon>Eurotiomycetes</taxon>
        <taxon>Chaetothyriomycetidae</taxon>
        <taxon>Chaetothyriales</taxon>
        <taxon>Trichomeriaceae</taxon>
        <taxon>Knufia</taxon>
    </lineage>
</organism>
<accession>A0AAN8I7Y5</accession>
<sequence length="342" mass="39419">MHPWPEWASYRVDKRGTWLPKTVPPPQGTYKTNEGIGKTDYSDPRDFYAPTAIEQAQVWLALKQTRESFHQLTDTHLKIEEMRCLSLGYNASWDEIRREFVNWCFLEHGPASIRAHLQQEKNQIVEVEEASTELPSYARVGTDFQHNQSRNTKKRPQRLVFFKKGRLAVDPAKLLFKLERWYGLIEDYQFSPNWEARLIPDSYFTSSYWRDKPKSAPETNIQNPDAFACKWCRTSGILCHGHREDPRRKCAQCRTLLLKCSKEDDYDDREDKSGKGMVPDPLMKVLAKSRRETRSVTPQKRPVGYGKRGSDTNVLSTLLTGESPARVGRVGPSGGRRPSNAV</sequence>